<evidence type="ECO:0000256" key="6">
    <source>
        <dbReference type="SAM" id="MobiDB-lite"/>
    </source>
</evidence>
<dbReference type="EMBL" id="QMIG01000023">
    <property type="protein sequence ID" value="RAW10953.1"/>
    <property type="molecule type" value="Genomic_DNA"/>
</dbReference>
<gene>
    <name evidence="9" type="ORF">DPM12_17735</name>
</gene>
<keyword evidence="10" id="KW-1185">Reference proteome</keyword>
<evidence type="ECO:0000256" key="7">
    <source>
        <dbReference type="SAM" id="Phobius"/>
    </source>
</evidence>
<evidence type="ECO:0000256" key="1">
    <source>
        <dbReference type="ARBA" id="ARBA00001974"/>
    </source>
</evidence>
<keyword evidence="7" id="KW-0812">Transmembrane</keyword>
<keyword evidence="2" id="KW-0285">Flavoprotein</keyword>
<dbReference type="GO" id="GO:0047545">
    <property type="term" value="F:(S)-2-hydroxyglutarate dehydrogenase activity"/>
    <property type="evidence" value="ECO:0007669"/>
    <property type="project" value="TreeGrafter"/>
</dbReference>
<dbReference type="Pfam" id="PF01266">
    <property type="entry name" value="DAO"/>
    <property type="match status" value="1"/>
</dbReference>
<dbReference type="InterPro" id="IPR006076">
    <property type="entry name" value="FAD-dep_OxRdtase"/>
</dbReference>
<keyword evidence="7" id="KW-1133">Transmembrane helix</keyword>
<comment type="cofactor">
    <cofactor evidence="1">
        <name>FAD</name>
        <dbReference type="ChEBI" id="CHEBI:57692"/>
    </cofactor>
</comment>
<proteinExistence type="inferred from homology"/>
<comment type="caution">
    <text evidence="9">The sequence shown here is derived from an EMBL/GenBank/DDBJ whole genome shotgun (WGS) entry which is preliminary data.</text>
</comment>
<dbReference type="Gene3D" id="3.30.9.10">
    <property type="entry name" value="D-Amino Acid Oxidase, subunit A, domain 2"/>
    <property type="match status" value="1"/>
</dbReference>
<comment type="similarity">
    <text evidence="5">Belongs to the L2HGDH family.</text>
</comment>
<feature type="transmembrane region" description="Helical" evidence="7">
    <location>
        <begin position="7"/>
        <end position="24"/>
    </location>
</feature>
<keyword evidence="3" id="KW-0274">FAD</keyword>
<feature type="region of interest" description="Disordered" evidence="6">
    <location>
        <begin position="188"/>
        <end position="217"/>
    </location>
</feature>
<evidence type="ECO:0000256" key="5">
    <source>
        <dbReference type="ARBA" id="ARBA00037941"/>
    </source>
</evidence>
<dbReference type="PANTHER" id="PTHR43104:SF2">
    <property type="entry name" value="L-2-HYDROXYGLUTARATE DEHYDROGENASE, MITOCHONDRIAL"/>
    <property type="match status" value="1"/>
</dbReference>
<dbReference type="Gene3D" id="3.50.50.60">
    <property type="entry name" value="FAD/NAD(P)-binding domain"/>
    <property type="match status" value="1"/>
</dbReference>
<name>A0A329QEN9_9ACTN</name>
<dbReference type="InterPro" id="IPR036188">
    <property type="entry name" value="FAD/NAD-bd_sf"/>
</dbReference>
<protein>
    <submittedName>
        <fullName evidence="9">L-2-hydroxyglutarate oxidase</fullName>
    </submittedName>
</protein>
<evidence type="ECO:0000256" key="3">
    <source>
        <dbReference type="ARBA" id="ARBA00022827"/>
    </source>
</evidence>
<evidence type="ECO:0000259" key="8">
    <source>
        <dbReference type="Pfam" id="PF01266"/>
    </source>
</evidence>
<keyword evidence="4" id="KW-0560">Oxidoreductase</keyword>
<accession>A0A329QEN9</accession>
<dbReference type="AlphaFoldDB" id="A0A329QEN9"/>
<organism evidence="9 10">
    <name type="scientific">Phytoactinopolyspora halophila</name>
    <dbReference type="NCBI Taxonomy" id="1981511"/>
    <lineage>
        <taxon>Bacteria</taxon>
        <taxon>Bacillati</taxon>
        <taxon>Actinomycetota</taxon>
        <taxon>Actinomycetes</taxon>
        <taxon>Jiangellales</taxon>
        <taxon>Jiangellaceae</taxon>
        <taxon>Phytoactinopolyspora</taxon>
    </lineage>
</organism>
<reference evidence="9 10" key="1">
    <citation type="submission" date="2018-06" db="EMBL/GenBank/DDBJ databases">
        <title>Phytoactinopolyspora halophila sp. nov., a novel halophilic actinomycete isolated from a saline soil in China.</title>
        <authorList>
            <person name="Tang S.-K."/>
        </authorList>
    </citation>
    <scope>NUCLEOTIDE SEQUENCE [LARGE SCALE GENOMIC DNA]</scope>
    <source>
        <strain evidence="9 10">YIM 96934</strain>
    </source>
</reference>
<dbReference type="SUPFAM" id="SSF51905">
    <property type="entry name" value="FAD/NAD(P)-binding domain"/>
    <property type="match status" value="1"/>
</dbReference>
<evidence type="ECO:0000313" key="10">
    <source>
        <dbReference type="Proteomes" id="UP000250462"/>
    </source>
</evidence>
<dbReference type="Proteomes" id="UP000250462">
    <property type="component" value="Unassembled WGS sequence"/>
</dbReference>
<feature type="domain" description="FAD dependent oxidoreductase" evidence="8">
    <location>
        <begin position="9"/>
        <end position="419"/>
    </location>
</feature>
<dbReference type="OrthoDB" id="9801699at2"/>
<keyword evidence="7" id="KW-0472">Membrane</keyword>
<evidence type="ECO:0000313" key="9">
    <source>
        <dbReference type="EMBL" id="RAW10953.1"/>
    </source>
</evidence>
<dbReference type="GO" id="GO:0005737">
    <property type="term" value="C:cytoplasm"/>
    <property type="evidence" value="ECO:0007669"/>
    <property type="project" value="TreeGrafter"/>
</dbReference>
<evidence type="ECO:0000256" key="2">
    <source>
        <dbReference type="ARBA" id="ARBA00022630"/>
    </source>
</evidence>
<dbReference type="RefSeq" id="WP_112259694.1">
    <property type="nucleotide sequence ID" value="NZ_QMIG01000023.1"/>
</dbReference>
<evidence type="ECO:0000256" key="4">
    <source>
        <dbReference type="ARBA" id="ARBA00023002"/>
    </source>
</evidence>
<sequence length="428" mass="46753">MNAGRRYGIIGAGIIGAAVARAILRDDDAAQVTVLEKETEPGLHQTGRNSGVVHAGLYYTPGSAKARFARRGIPMLREYCEEHGLAYDECGKVLVALDERDSRRLRDIEARAHANGVPGVRWLTGSQLPEVEPHVRGVAGLHSPTTAIVDFAAVTRAMLDEAVRAGARVRTGVEVTGFDQTHDEVRVRAAAAPARRRPGSPMLPSHPGRSGGDARRDGNDTIAAFDHVIICAGLHADRLARLAGDDEFPRIVPFRGEFALLRPERRHLVNALVYPVPDPRYPFLGVHFTPRVDGEVLVGPNAVLALAREGYHRRDLDVHQARELVAWPGFRRFARANWRTGVREVYGSLNRRAFARAARRYVPDLRAGDLVATRPGIRAQAMDADGTLVDDFRINQRGRILCVRNAPSPAATASLAIADDILATLTPR</sequence>
<dbReference type="PANTHER" id="PTHR43104">
    <property type="entry name" value="L-2-HYDROXYGLUTARATE DEHYDROGENASE, MITOCHONDRIAL"/>
    <property type="match status" value="1"/>
</dbReference>